<keyword evidence="1" id="KW-0540">Nuclease</keyword>
<evidence type="ECO:0000256" key="4">
    <source>
        <dbReference type="ARBA" id="ARBA00022842"/>
    </source>
</evidence>
<evidence type="ECO:0000313" key="7">
    <source>
        <dbReference type="Proteomes" id="UP001501475"/>
    </source>
</evidence>
<reference evidence="6 7" key="1">
    <citation type="journal article" date="2019" name="Int. J. Syst. Evol. Microbiol.">
        <title>The Global Catalogue of Microorganisms (GCM) 10K type strain sequencing project: providing services to taxonomists for standard genome sequencing and annotation.</title>
        <authorList>
            <consortium name="The Broad Institute Genomics Platform"/>
            <consortium name="The Broad Institute Genome Sequencing Center for Infectious Disease"/>
            <person name="Wu L."/>
            <person name="Ma J."/>
        </authorList>
    </citation>
    <scope>NUCLEOTIDE SEQUENCE [LARGE SCALE GENOMIC DNA]</scope>
    <source>
        <strain evidence="6 7">JCM 15591</strain>
    </source>
</reference>
<dbReference type="Proteomes" id="UP001501475">
    <property type="component" value="Unassembled WGS sequence"/>
</dbReference>
<sequence length="127" mass="14290">MILLDTHVALWLVAAPDRIGARSRHAMERSEVCYFSAISLAECAIKRMIGRLDVPADLARVLTESGLRALALLPEHAEAIEKFPELARHDPFDRLLLGQALVERCRFLTADRRLLALHKAWIIPADE</sequence>
<gene>
    <name evidence="6" type="ORF">GCM10009810_16530</name>
</gene>
<dbReference type="Gene3D" id="3.40.50.1010">
    <property type="entry name" value="5'-nuclease"/>
    <property type="match status" value="1"/>
</dbReference>
<protein>
    <submittedName>
        <fullName evidence="6">Type II toxin-antitoxin system VapC family toxin</fullName>
    </submittedName>
</protein>
<dbReference type="PANTHER" id="PTHR36173:SF2">
    <property type="entry name" value="RIBONUCLEASE VAPC16"/>
    <property type="match status" value="1"/>
</dbReference>
<evidence type="ECO:0000313" key="6">
    <source>
        <dbReference type="EMBL" id="GAA1757788.1"/>
    </source>
</evidence>
<evidence type="ECO:0000256" key="1">
    <source>
        <dbReference type="ARBA" id="ARBA00022722"/>
    </source>
</evidence>
<evidence type="ECO:0000256" key="2">
    <source>
        <dbReference type="ARBA" id="ARBA00022723"/>
    </source>
</evidence>
<evidence type="ECO:0000259" key="5">
    <source>
        <dbReference type="Pfam" id="PF01850"/>
    </source>
</evidence>
<dbReference type="InterPro" id="IPR029060">
    <property type="entry name" value="PIN-like_dom_sf"/>
</dbReference>
<keyword evidence="7" id="KW-1185">Reference proteome</keyword>
<comment type="caution">
    <text evidence="6">The sequence shown here is derived from an EMBL/GenBank/DDBJ whole genome shotgun (WGS) entry which is preliminary data.</text>
</comment>
<dbReference type="SUPFAM" id="SSF88723">
    <property type="entry name" value="PIN domain-like"/>
    <property type="match status" value="1"/>
</dbReference>
<organism evidence="6 7">
    <name type="scientific">Nostocoides vanveenii</name>
    <dbReference type="NCBI Taxonomy" id="330835"/>
    <lineage>
        <taxon>Bacteria</taxon>
        <taxon>Bacillati</taxon>
        <taxon>Actinomycetota</taxon>
        <taxon>Actinomycetes</taxon>
        <taxon>Micrococcales</taxon>
        <taxon>Intrasporangiaceae</taxon>
        <taxon>Nostocoides</taxon>
    </lineage>
</organism>
<keyword evidence="3" id="KW-0378">Hydrolase</keyword>
<evidence type="ECO:0000256" key="3">
    <source>
        <dbReference type="ARBA" id="ARBA00022801"/>
    </source>
</evidence>
<proteinExistence type="predicted"/>
<dbReference type="RefSeq" id="WP_344064673.1">
    <property type="nucleotide sequence ID" value="NZ_BAAAPN010000043.1"/>
</dbReference>
<keyword evidence="4" id="KW-0460">Magnesium</keyword>
<dbReference type="InterPro" id="IPR002716">
    <property type="entry name" value="PIN_dom"/>
</dbReference>
<dbReference type="InterPro" id="IPR052919">
    <property type="entry name" value="TA_system_RNase"/>
</dbReference>
<dbReference type="InterPro" id="IPR041705">
    <property type="entry name" value="PIN_Sll0205"/>
</dbReference>
<accession>A0ABN2KJF9</accession>
<keyword evidence="2" id="KW-0479">Metal-binding</keyword>
<name>A0ABN2KJF9_9MICO</name>
<dbReference type="PANTHER" id="PTHR36173">
    <property type="entry name" value="RIBONUCLEASE VAPC16-RELATED"/>
    <property type="match status" value="1"/>
</dbReference>
<dbReference type="CDD" id="cd09872">
    <property type="entry name" value="PIN_Sll0205-like"/>
    <property type="match status" value="1"/>
</dbReference>
<feature type="domain" description="PIN" evidence="5">
    <location>
        <begin position="2"/>
        <end position="115"/>
    </location>
</feature>
<dbReference type="EMBL" id="BAAAPN010000043">
    <property type="protein sequence ID" value="GAA1757788.1"/>
    <property type="molecule type" value="Genomic_DNA"/>
</dbReference>
<dbReference type="Pfam" id="PF01850">
    <property type="entry name" value="PIN"/>
    <property type="match status" value="1"/>
</dbReference>